<evidence type="ECO:0000256" key="8">
    <source>
        <dbReference type="ARBA" id="ARBA00022824"/>
    </source>
</evidence>
<dbReference type="GO" id="GO:0034975">
    <property type="term" value="P:protein folding in endoplasmic reticulum"/>
    <property type="evidence" value="ECO:0007669"/>
    <property type="project" value="InterPro"/>
</dbReference>
<keyword evidence="15" id="KW-0676">Redox-active center</keyword>
<sequence>MPSNDYYDLEEFPEGYTGYDGSEVWQFIHDKIGFTGYDYDDNHWKADFNKAVSGIHSLVSAQVTKGIQDKIDAGEEFTDDEVWRDPKVEFDRRLGRGGEQPMAMENLYFAYMLFLSAAAKAKDKLLADCDNGSIDSESSAILKGFLELPILCDPAVEVAAKKLHDHAMDSQNTLWEARMRTRDLLRIMNCVQCNKCRLHGKVAMLGLSTALQIHLGRTGEGGDPNRIHRVELAALLCTIQKFSKAVEFCKESR</sequence>
<dbReference type="SUPFAM" id="SSF110019">
    <property type="entry name" value="ERO1-like"/>
    <property type="match status" value="1"/>
</dbReference>
<reference evidence="16 17" key="1">
    <citation type="submission" date="2019-01" db="EMBL/GenBank/DDBJ databases">
        <authorList>
            <person name="Ferrante I. M."/>
        </authorList>
    </citation>
    <scope>NUCLEOTIDE SEQUENCE [LARGE SCALE GENOMIC DNA]</scope>
    <source>
        <strain evidence="16 17">B856</strain>
    </source>
</reference>
<evidence type="ECO:0000256" key="13">
    <source>
        <dbReference type="ARBA" id="ARBA00023157"/>
    </source>
</evidence>
<dbReference type="InterPro" id="IPR037192">
    <property type="entry name" value="ERO1-like_sf"/>
</dbReference>
<dbReference type="Pfam" id="PF04137">
    <property type="entry name" value="ERO1"/>
    <property type="match status" value="1"/>
</dbReference>
<keyword evidence="12" id="KW-0472">Membrane</keyword>
<evidence type="ECO:0000256" key="12">
    <source>
        <dbReference type="ARBA" id="ARBA00023136"/>
    </source>
</evidence>
<evidence type="ECO:0000256" key="3">
    <source>
        <dbReference type="ARBA" id="ARBA00008277"/>
    </source>
</evidence>
<comment type="subunit">
    <text evidence="4">May function both as a monomer and a homodimer.</text>
</comment>
<keyword evidence="6" id="KW-0285">Flavoprotein</keyword>
<dbReference type="AlphaFoldDB" id="A0A448ZKQ9"/>
<evidence type="ECO:0000256" key="1">
    <source>
        <dbReference type="ARBA" id="ARBA00001974"/>
    </source>
</evidence>
<keyword evidence="10" id="KW-0249">Electron transport</keyword>
<evidence type="ECO:0008006" key="18">
    <source>
        <dbReference type="Google" id="ProtNLM"/>
    </source>
</evidence>
<comment type="similarity">
    <text evidence="3">Belongs to the EROs family.</text>
</comment>
<evidence type="ECO:0000313" key="16">
    <source>
        <dbReference type="EMBL" id="VEU42622.1"/>
    </source>
</evidence>
<dbReference type="PANTHER" id="PTHR12613:SF0">
    <property type="entry name" value="ERO1-LIKE PROTEIN"/>
    <property type="match status" value="1"/>
</dbReference>
<evidence type="ECO:0000256" key="5">
    <source>
        <dbReference type="ARBA" id="ARBA00022448"/>
    </source>
</evidence>
<evidence type="ECO:0000256" key="4">
    <source>
        <dbReference type="ARBA" id="ARBA00011802"/>
    </source>
</evidence>
<evidence type="ECO:0000256" key="6">
    <source>
        <dbReference type="ARBA" id="ARBA00022630"/>
    </source>
</evidence>
<keyword evidence="7" id="KW-0732">Signal</keyword>
<dbReference type="Proteomes" id="UP000291116">
    <property type="component" value="Unassembled WGS sequence"/>
</dbReference>
<gene>
    <name evidence="16" type="ORF">PSNMU_V1.4_AUG-EV-PASAV3_0096030</name>
</gene>
<keyword evidence="8" id="KW-0256">Endoplasmic reticulum</keyword>
<evidence type="ECO:0000256" key="2">
    <source>
        <dbReference type="ARBA" id="ARBA00004367"/>
    </source>
</evidence>
<dbReference type="GO" id="GO:0016972">
    <property type="term" value="F:thiol oxidase activity"/>
    <property type="evidence" value="ECO:0007669"/>
    <property type="project" value="InterPro"/>
</dbReference>
<evidence type="ECO:0000256" key="15">
    <source>
        <dbReference type="ARBA" id="ARBA00023284"/>
    </source>
</evidence>
<dbReference type="PANTHER" id="PTHR12613">
    <property type="entry name" value="ERO1-RELATED"/>
    <property type="match status" value="1"/>
</dbReference>
<dbReference type="EMBL" id="CAACVS010000459">
    <property type="protein sequence ID" value="VEU42622.1"/>
    <property type="molecule type" value="Genomic_DNA"/>
</dbReference>
<keyword evidence="14" id="KW-0325">Glycoprotein</keyword>
<evidence type="ECO:0000256" key="9">
    <source>
        <dbReference type="ARBA" id="ARBA00022827"/>
    </source>
</evidence>
<keyword evidence="5" id="KW-0813">Transport</keyword>
<dbReference type="GO" id="GO:0015035">
    <property type="term" value="F:protein-disulfide reductase activity"/>
    <property type="evidence" value="ECO:0007669"/>
    <property type="project" value="InterPro"/>
</dbReference>
<comment type="subcellular location">
    <subcellularLocation>
        <location evidence="2">Endoplasmic reticulum membrane</location>
        <topology evidence="2">Peripheral membrane protein</topology>
        <orientation evidence="2">Lumenal side</orientation>
    </subcellularLocation>
</comment>
<protein>
    <recommendedName>
        <fullName evidence="18">Endoplasmic reticulum oxidoreductin 1</fullName>
    </recommendedName>
</protein>
<keyword evidence="9" id="KW-0274">FAD</keyword>
<dbReference type="GO" id="GO:0005789">
    <property type="term" value="C:endoplasmic reticulum membrane"/>
    <property type="evidence" value="ECO:0007669"/>
    <property type="project" value="UniProtKB-SubCell"/>
</dbReference>
<organism evidence="16 17">
    <name type="scientific">Pseudo-nitzschia multistriata</name>
    <dbReference type="NCBI Taxonomy" id="183589"/>
    <lineage>
        <taxon>Eukaryota</taxon>
        <taxon>Sar</taxon>
        <taxon>Stramenopiles</taxon>
        <taxon>Ochrophyta</taxon>
        <taxon>Bacillariophyta</taxon>
        <taxon>Bacillariophyceae</taxon>
        <taxon>Bacillariophycidae</taxon>
        <taxon>Bacillariales</taxon>
        <taxon>Bacillariaceae</taxon>
        <taxon>Pseudo-nitzschia</taxon>
    </lineage>
</organism>
<accession>A0A448ZKQ9</accession>
<evidence type="ECO:0000256" key="10">
    <source>
        <dbReference type="ARBA" id="ARBA00022982"/>
    </source>
</evidence>
<dbReference type="InterPro" id="IPR007266">
    <property type="entry name" value="Ero1"/>
</dbReference>
<dbReference type="OrthoDB" id="269384at2759"/>
<keyword evidence="11" id="KW-0560">Oxidoreductase</keyword>
<proteinExistence type="inferred from homology"/>
<evidence type="ECO:0000256" key="14">
    <source>
        <dbReference type="ARBA" id="ARBA00023180"/>
    </source>
</evidence>
<name>A0A448ZKQ9_9STRA</name>
<keyword evidence="17" id="KW-1185">Reference proteome</keyword>
<dbReference type="GO" id="GO:0071949">
    <property type="term" value="F:FAD binding"/>
    <property type="evidence" value="ECO:0007669"/>
    <property type="project" value="InterPro"/>
</dbReference>
<keyword evidence="13" id="KW-1015">Disulfide bond</keyword>
<evidence type="ECO:0000256" key="11">
    <source>
        <dbReference type="ARBA" id="ARBA00023002"/>
    </source>
</evidence>
<comment type="cofactor">
    <cofactor evidence="1">
        <name>FAD</name>
        <dbReference type="ChEBI" id="CHEBI:57692"/>
    </cofactor>
</comment>
<evidence type="ECO:0000313" key="17">
    <source>
        <dbReference type="Proteomes" id="UP000291116"/>
    </source>
</evidence>
<evidence type="ECO:0000256" key="7">
    <source>
        <dbReference type="ARBA" id="ARBA00022729"/>
    </source>
</evidence>